<accession>A0A2H3KHU5</accession>
<proteinExistence type="predicted"/>
<evidence type="ECO:0008006" key="3">
    <source>
        <dbReference type="Google" id="ProtNLM"/>
    </source>
</evidence>
<gene>
    <name evidence="1" type="ORF">B0A77_09905</name>
</gene>
<protein>
    <recommendedName>
        <fullName evidence="3">Major capsid protein</fullName>
    </recommendedName>
</protein>
<dbReference type="RefSeq" id="WP_097554334.1">
    <property type="nucleotide sequence ID" value="NZ_PCMW01000053.1"/>
</dbReference>
<name>A0A2H3KHU5_9FLAO</name>
<comment type="caution">
    <text evidence="1">The sequence shown here is derived from an EMBL/GenBank/DDBJ whole genome shotgun (WGS) entry which is preliminary data.</text>
</comment>
<reference evidence="1 2" key="1">
    <citation type="submission" date="2017-09" db="EMBL/GenBank/DDBJ databases">
        <title>Whole genomes of Flavobacteriaceae.</title>
        <authorList>
            <person name="Stine C."/>
            <person name="Li C."/>
            <person name="Tadesse D."/>
        </authorList>
    </citation>
    <scope>NUCLEOTIDE SEQUENCE [LARGE SCALE GENOMIC DNA]</scope>
    <source>
        <strain evidence="1 2">ATCC 35036</strain>
    </source>
</reference>
<sequence>MATTLNKEIWTNQIMQGFYPTASFLNYAKDYSELAEFNIINMADAGFDPNVLINNTTYPILITKRNDIPLSFELDLFETENTLVSNPQSVELAYNKMESVIFGHRMSLQTKIGLKAAHAFAPNQDSTFTPVVKTTGSNNGEGFKRIAIEDILKLKRKFDLLDIPVEKRFLVLDPRHTEDLILYNMTTFKDITDFVNGTPKRFAGFNILEFTKNPTYNGLTGVKNPFGTIPNANDVYSSFAFSGDEVMKADGTVKMYERVNDPELRGTVVGFDKRFIALPIRNKGIGAIISTKI</sequence>
<dbReference type="OrthoDB" id="1228719at2"/>
<evidence type="ECO:0000313" key="2">
    <source>
        <dbReference type="Proteomes" id="UP000220828"/>
    </source>
</evidence>
<dbReference type="AlphaFoldDB" id="A0A2H3KHU5"/>
<organism evidence="1 2">
    <name type="scientific">Flavobacterium branchiophilum</name>
    <dbReference type="NCBI Taxonomy" id="55197"/>
    <lineage>
        <taxon>Bacteria</taxon>
        <taxon>Pseudomonadati</taxon>
        <taxon>Bacteroidota</taxon>
        <taxon>Flavobacteriia</taxon>
        <taxon>Flavobacteriales</taxon>
        <taxon>Flavobacteriaceae</taxon>
        <taxon>Flavobacterium</taxon>
    </lineage>
</organism>
<dbReference type="EMBL" id="PCMW01000053">
    <property type="protein sequence ID" value="PDS23807.1"/>
    <property type="molecule type" value="Genomic_DNA"/>
</dbReference>
<dbReference type="Proteomes" id="UP000220828">
    <property type="component" value="Unassembled WGS sequence"/>
</dbReference>
<evidence type="ECO:0000313" key="1">
    <source>
        <dbReference type="EMBL" id="PDS23807.1"/>
    </source>
</evidence>